<dbReference type="AlphaFoldDB" id="A0AAV9PIL1"/>
<organism evidence="1 2">
    <name type="scientific">Saxophila tyrrhenica</name>
    <dbReference type="NCBI Taxonomy" id="1690608"/>
    <lineage>
        <taxon>Eukaryota</taxon>
        <taxon>Fungi</taxon>
        <taxon>Dikarya</taxon>
        <taxon>Ascomycota</taxon>
        <taxon>Pezizomycotina</taxon>
        <taxon>Dothideomycetes</taxon>
        <taxon>Dothideomycetidae</taxon>
        <taxon>Mycosphaerellales</taxon>
        <taxon>Extremaceae</taxon>
        <taxon>Saxophila</taxon>
    </lineage>
</organism>
<protein>
    <submittedName>
        <fullName evidence="1">Uncharacterized protein</fullName>
    </submittedName>
</protein>
<comment type="caution">
    <text evidence="1">The sequence shown here is derived from an EMBL/GenBank/DDBJ whole genome shotgun (WGS) entry which is preliminary data.</text>
</comment>
<keyword evidence="2" id="KW-1185">Reference proteome</keyword>
<dbReference type="RefSeq" id="XP_064661831.1">
    <property type="nucleotide sequence ID" value="XM_064800492.1"/>
</dbReference>
<dbReference type="GeneID" id="89924582"/>
<reference evidence="1 2" key="1">
    <citation type="submission" date="2023-08" db="EMBL/GenBank/DDBJ databases">
        <title>Black Yeasts Isolated from many extreme environments.</title>
        <authorList>
            <person name="Coleine C."/>
            <person name="Stajich J.E."/>
            <person name="Selbmann L."/>
        </authorList>
    </citation>
    <scope>NUCLEOTIDE SEQUENCE [LARGE SCALE GENOMIC DNA]</scope>
    <source>
        <strain evidence="1 2">CCFEE 5935</strain>
    </source>
</reference>
<gene>
    <name evidence="1" type="ORF">LTR77_003235</name>
</gene>
<sequence>MAPPPVLTELQRQRLHALTNAENSMNAVENQIRILESRGFNNQNLTAQMHTYVDWLPKLNWCGGRLEAVTPTEQLAQQVIPNDSYGNYDARWVLYINNVYAKQSRVRQMLNAAKYMLSNWFDEELDSNARQVVRAMIATRSGQTLN</sequence>
<dbReference type="EMBL" id="JAVRRT010000004">
    <property type="protein sequence ID" value="KAK5173113.1"/>
    <property type="molecule type" value="Genomic_DNA"/>
</dbReference>
<evidence type="ECO:0000313" key="1">
    <source>
        <dbReference type="EMBL" id="KAK5173113.1"/>
    </source>
</evidence>
<proteinExistence type="predicted"/>
<accession>A0AAV9PIL1</accession>
<name>A0AAV9PIL1_9PEZI</name>
<evidence type="ECO:0000313" key="2">
    <source>
        <dbReference type="Proteomes" id="UP001337655"/>
    </source>
</evidence>
<dbReference type="Proteomes" id="UP001337655">
    <property type="component" value="Unassembled WGS sequence"/>
</dbReference>